<dbReference type="Proteomes" id="UP000244384">
    <property type="component" value="Chromosome"/>
</dbReference>
<accession>A0A5F2ETL7</accession>
<accession>A0A2S0WLE0</accession>
<gene>
    <name evidence="2" type="ORF">C3E78_07905</name>
</gene>
<organism evidence="2 3">
    <name type="scientific">Aeromicrobium chenweiae</name>
    <dbReference type="NCBI Taxonomy" id="2079793"/>
    <lineage>
        <taxon>Bacteria</taxon>
        <taxon>Bacillati</taxon>
        <taxon>Actinomycetota</taxon>
        <taxon>Actinomycetes</taxon>
        <taxon>Propionibacteriales</taxon>
        <taxon>Nocardioidaceae</taxon>
        <taxon>Aeromicrobium</taxon>
    </lineage>
</organism>
<feature type="region of interest" description="Disordered" evidence="1">
    <location>
        <begin position="66"/>
        <end position="98"/>
    </location>
</feature>
<evidence type="ECO:0000256" key="1">
    <source>
        <dbReference type="SAM" id="MobiDB-lite"/>
    </source>
</evidence>
<evidence type="ECO:0000313" key="2">
    <source>
        <dbReference type="EMBL" id="AWB92127.1"/>
    </source>
</evidence>
<feature type="compositionally biased region" description="Low complexity" evidence="1">
    <location>
        <begin position="72"/>
        <end position="81"/>
    </location>
</feature>
<keyword evidence="3" id="KW-1185">Reference proteome</keyword>
<feature type="compositionally biased region" description="Basic and acidic residues" evidence="1">
    <location>
        <begin position="89"/>
        <end position="98"/>
    </location>
</feature>
<dbReference type="AlphaFoldDB" id="A0A2S0WLE0"/>
<feature type="region of interest" description="Disordered" evidence="1">
    <location>
        <begin position="1"/>
        <end position="36"/>
    </location>
</feature>
<proteinExistence type="predicted"/>
<sequence>MSHSTAERCLEGTTLDSRRHHDREDHPGPRGQPDYAVYAVGSTGAAATVPGAADLSHSIAEYEHAGRRRAAVADSPADAAGRPGGGRAVTRDRVSNGS</sequence>
<dbReference type="KEGG" id="aez:C3E78_07905"/>
<evidence type="ECO:0000313" key="3">
    <source>
        <dbReference type="Proteomes" id="UP000244384"/>
    </source>
</evidence>
<feature type="compositionally biased region" description="Basic and acidic residues" evidence="1">
    <location>
        <begin position="1"/>
        <end position="28"/>
    </location>
</feature>
<reference evidence="3" key="1">
    <citation type="submission" date="2018-01" db="EMBL/GenBank/DDBJ databases">
        <authorList>
            <person name="Li J."/>
        </authorList>
    </citation>
    <scope>NUCLEOTIDE SEQUENCE [LARGE SCALE GENOMIC DNA]</scope>
    <source>
        <strain evidence="3">592</strain>
    </source>
</reference>
<protein>
    <submittedName>
        <fullName evidence="2">Uncharacterized protein</fullName>
    </submittedName>
</protein>
<name>A0A2S0WLE0_9ACTN</name>
<dbReference type="EMBL" id="CP026952">
    <property type="protein sequence ID" value="AWB92127.1"/>
    <property type="molecule type" value="Genomic_DNA"/>
</dbReference>